<gene>
    <name evidence="2" type="ORF">Pmar_PMAR011571</name>
</gene>
<dbReference type="GeneID" id="9042293"/>
<dbReference type="InParanoid" id="C5LC60"/>
<dbReference type="AlphaFoldDB" id="C5LC60"/>
<dbReference type="RefSeq" id="XP_002773727.1">
    <property type="nucleotide sequence ID" value="XM_002773681.1"/>
</dbReference>
<name>C5LC60_PERM5</name>
<keyword evidence="3" id="KW-1185">Reference proteome</keyword>
<keyword evidence="1" id="KW-0175">Coiled coil</keyword>
<sequence length="130" mass="15225">MNNDMYQIEDTSYKLKEAEGLIGLLQDELAAVKRAHSEVAEEAKHWREETENLKCALRDIRRDNERLTAERDHAICQEYEAKKASDDLKKTETTGCKCHYYYHNNITNNNNNTATVTIDIETCWQPMREQ</sequence>
<accession>C5LC60</accession>
<evidence type="ECO:0000313" key="2">
    <source>
        <dbReference type="EMBL" id="EER05543.1"/>
    </source>
</evidence>
<evidence type="ECO:0000256" key="1">
    <source>
        <dbReference type="SAM" id="Coils"/>
    </source>
</evidence>
<evidence type="ECO:0000313" key="3">
    <source>
        <dbReference type="Proteomes" id="UP000007800"/>
    </source>
</evidence>
<reference evidence="2 3" key="1">
    <citation type="submission" date="2008-07" db="EMBL/GenBank/DDBJ databases">
        <authorList>
            <person name="El-Sayed N."/>
            <person name="Caler E."/>
            <person name="Inman J."/>
            <person name="Amedeo P."/>
            <person name="Hass B."/>
            <person name="Wortman J."/>
        </authorList>
    </citation>
    <scope>NUCLEOTIDE SEQUENCE [LARGE SCALE GENOMIC DNA]</scope>
    <source>
        <strain evidence="3">ATCC 50983 / TXsc</strain>
    </source>
</reference>
<dbReference type="EMBL" id="GG680918">
    <property type="protein sequence ID" value="EER05543.1"/>
    <property type="molecule type" value="Genomic_DNA"/>
</dbReference>
<feature type="coiled-coil region" evidence="1">
    <location>
        <begin position="15"/>
        <end position="77"/>
    </location>
</feature>
<proteinExistence type="predicted"/>
<dbReference type="OrthoDB" id="429976at2759"/>
<dbReference type="Proteomes" id="UP000007800">
    <property type="component" value="Unassembled WGS sequence"/>
</dbReference>
<protein>
    <submittedName>
        <fullName evidence="2">Uncharacterized protein</fullName>
    </submittedName>
</protein>
<organism evidence="3">
    <name type="scientific">Perkinsus marinus (strain ATCC 50983 / TXsc)</name>
    <dbReference type="NCBI Taxonomy" id="423536"/>
    <lineage>
        <taxon>Eukaryota</taxon>
        <taxon>Sar</taxon>
        <taxon>Alveolata</taxon>
        <taxon>Perkinsozoa</taxon>
        <taxon>Perkinsea</taxon>
        <taxon>Perkinsida</taxon>
        <taxon>Perkinsidae</taxon>
        <taxon>Perkinsus</taxon>
    </lineage>
</organism>